<name>A0A1J5S6V4_9ZZZZ</name>
<feature type="domain" description="VWA-like" evidence="2">
    <location>
        <begin position="252"/>
        <end position="376"/>
    </location>
</feature>
<gene>
    <name evidence="4" type="ORF">GALL_140390</name>
</gene>
<evidence type="ECO:0000256" key="1">
    <source>
        <dbReference type="SAM" id="MobiDB-lite"/>
    </source>
</evidence>
<accession>A0A1J5S6V4</accession>
<dbReference type="PANTHER" id="PTHR38730:SF1">
    <property type="entry name" value="SLL7028 PROTEIN"/>
    <property type="match status" value="1"/>
</dbReference>
<evidence type="ECO:0008006" key="5">
    <source>
        <dbReference type="Google" id="ProtNLM"/>
    </source>
</evidence>
<evidence type="ECO:0000259" key="2">
    <source>
        <dbReference type="Pfam" id="PF09967"/>
    </source>
</evidence>
<dbReference type="InterPro" id="IPR025154">
    <property type="entry name" value="Put_metallopeptidase_dom"/>
</dbReference>
<dbReference type="EMBL" id="MLJW01000062">
    <property type="protein sequence ID" value="OIR03858.1"/>
    <property type="molecule type" value="Genomic_DNA"/>
</dbReference>
<sequence length="377" mass="40942">MSEAAQLLAAARTRLILDQPFLGALVLRLPLVAADPRWCRTAASDARRLYYNPRWIESLSSSQVQFALAHEALHCALGHFARCGHRVRSRWDLACDFAINPLLVEQGLSPPPNAAVLDLYAGMAAEEIYPCISDDLDQETLDQHLYGESGGQGGGQDGERAPAPPAADEMERLAQQWQRHLAAAAQRAQEAGKLGGALSRLVTGALQAELPWRTLLAQYLSATARHDYSYARPSRREGEMILPSLRSAQAELCVALDVSGSVADAELAQFVSELDAIRGALPARVKLFACDAALAPGSPWLFEPWQPLTPPGELKGGGGTDFAPVFEWIAREGVHPDALLYFTDAQGVFPPAAPDYPVLWLVKGRATVPWGRRIQLN</sequence>
<evidence type="ECO:0000313" key="4">
    <source>
        <dbReference type="EMBL" id="OIR03858.1"/>
    </source>
</evidence>
<dbReference type="AlphaFoldDB" id="A0A1J5S6V4"/>
<comment type="caution">
    <text evidence="4">The sequence shown here is derived from an EMBL/GenBank/DDBJ whole genome shotgun (WGS) entry which is preliminary data.</text>
</comment>
<reference evidence="4" key="1">
    <citation type="submission" date="2016-10" db="EMBL/GenBank/DDBJ databases">
        <title>Sequence of Gallionella enrichment culture.</title>
        <authorList>
            <person name="Poehlein A."/>
            <person name="Muehling M."/>
            <person name="Daniel R."/>
        </authorList>
    </citation>
    <scope>NUCLEOTIDE SEQUENCE</scope>
</reference>
<dbReference type="Pfam" id="PF13203">
    <property type="entry name" value="DUF2201_N"/>
    <property type="match status" value="1"/>
</dbReference>
<feature type="domain" description="Putative metallopeptidase" evidence="3">
    <location>
        <begin position="8"/>
        <end position="246"/>
    </location>
</feature>
<dbReference type="Pfam" id="PF09967">
    <property type="entry name" value="DUF2201"/>
    <property type="match status" value="1"/>
</dbReference>
<protein>
    <recommendedName>
        <fullName evidence="5">Metal-dependent peptidase</fullName>
    </recommendedName>
</protein>
<proteinExistence type="predicted"/>
<feature type="region of interest" description="Disordered" evidence="1">
    <location>
        <begin position="144"/>
        <end position="167"/>
    </location>
</feature>
<evidence type="ECO:0000259" key="3">
    <source>
        <dbReference type="Pfam" id="PF13203"/>
    </source>
</evidence>
<dbReference type="InterPro" id="IPR018698">
    <property type="entry name" value="VWA-like_dom"/>
</dbReference>
<dbReference type="PANTHER" id="PTHR38730">
    <property type="entry name" value="SLL7028 PROTEIN"/>
    <property type="match status" value="1"/>
</dbReference>
<organism evidence="4">
    <name type="scientific">mine drainage metagenome</name>
    <dbReference type="NCBI Taxonomy" id="410659"/>
    <lineage>
        <taxon>unclassified sequences</taxon>
        <taxon>metagenomes</taxon>
        <taxon>ecological metagenomes</taxon>
    </lineage>
</organism>